<feature type="non-terminal residue" evidence="1">
    <location>
        <position position="1"/>
    </location>
</feature>
<gene>
    <name evidence="1" type="ORF">LCGC14_2669560</name>
</gene>
<proteinExistence type="predicted"/>
<organism evidence="1">
    <name type="scientific">marine sediment metagenome</name>
    <dbReference type="NCBI Taxonomy" id="412755"/>
    <lineage>
        <taxon>unclassified sequences</taxon>
        <taxon>metagenomes</taxon>
        <taxon>ecological metagenomes</taxon>
    </lineage>
</organism>
<accession>A0A0F9CGB7</accession>
<feature type="non-terminal residue" evidence="1">
    <location>
        <position position="444"/>
    </location>
</feature>
<reference evidence="1" key="1">
    <citation type="journal article" date="2015" name="Nature">
        <title>Complex archaea that bridge the gap between prokaryotes and eukaryotes.</title>
        <authorList>
            <person name="Spang A."/>
            <person name="Saw J.H."/>
            <person name="Jorgensen S.L."/>
            <person name="Zaremba-Niedzwiedzka K."/>
            <person name="Martijn J."/>
            <person name="Lind A.E."/>
            <person name="van Eijk R."/>
            <person name="Schleper C."/>
            <person name="Guy L."/>
            <person name="Ettema T.J."/>
        </authorList>
    </citation>
    <scope>NUCLEOTIDE SEQUENCE</scope>
</reference>
<evidence type="ECO:0000313" key="1">
    <source>
        <dbReference type="EMBL" id="KKK95761.1"/>
    </source>
</evidence>
<protein>
    <submittedName>
        <fullName evidence="1">Uncharacterized protein</fullName>
    </submittedName>
</protein>
<dbReference type="EMBL" id="LAZR01046768">
    <property type="protein sequence ID" value="KKK95761.1"/>
    <property type="molecule type" value="Genomic_DNA"/>
</dbReference>
<dbReference type="AlphaFoldDB" id="A0A0F9CGB7"/>
<name>A0A0F9CGB7_9ZZZZ</name>
<sequence length="444" mass="49658">SGVIQKSSGGSPFFTTVSGMDSVHPTAHAYTSAMDFVLLASGTVKKKDNGLRVLDLGVPIPSAAPTLVASPQLTNDVSGDRNVYVLIEGTNLVVSTEDRLEWTTDVSTGRGMVQTTERIDAGDFTDGTKWHPDDLFRIQVQVGDSSKVFNLRVEFLNNEPPDSNEPVENYYYIDFPSDHSDWSIGTDVWSVLEAKRSDFIRVGAGFRVPRRGLIMANWDDIIAIRITFRTSSSSFVAFRDMKFIGGEGALTGRYQYVAVNVQEESGRYSLSPVSAKSEVIDVDNQHIKVDPVTESFVVEADETWIYRRNLDTQSPYYFIARRFNTGEFRDNLPDDDAVVGAPDLPDFDHHKANFFRIHPPDNILMMESMYYERISYMTADKLYMSEPKNVDSCDSRHVFDASGARSEKNLWVHKLPGTGLLLGTTNEIYELRGTGNIFEDGSID</sequence>
<comment type="caution">
    <text evidence="1">The sequence shown here is derived from an EMBL/GenBank/DDBJ whole genome shotgun (WGS) entry which is preliminary data.</text>
</comment>